<dbReference type="EMBL" id="JAJNOC010000005">
    <property type="protein sequence ID" value="MCD2517980.1"/>
    <property type="molecule type" value="Genomic_DNA"/>
</dbReference>
<dbReference type="Proteomes" id="UP001179361">
    <property type="component" value="Unassembled WGS sequence"/>
</dbReference>
<accession>A0ABS8Q899</accession>
<dbReference type="Pfam" id="PF13657">
    <property type="entry name" value="Couple_hipA"/>
    <property type="match status" value="1"/>
</dbReference>
<dbReference type="CDD" id="cd17793">
    <property type="entry name" value="HipA"/>
    <property type="match status" value="1"/>
</dbReference>
<feature type="domain" description="HipA N-terminal subdomain 1" evidence="5">
    <location>
        <begin position="10"/>
        <end position="103"/>
    </location>
</feature>
<evidence type="ECO:0000259" key="4">
    <source>
        <dbReference type="Pfam" id="PF07804"/>
    </source>
</evidence>
<evidence type="ECO:0000256" key="2">
    <source>
        <dbReference type="ARBA" id="ARBA00022679"/>
    </source>
</evidence>
<dbReference type="InterPro" id="IPR012893">
    <property type="entry name" value="HipA-like_C"/>
</dbReference>
<gene>
    <name evidence="6" type="ORF">LQ564_16835</name>
</gene>
<dbReference type="PANTHER" id="PTHR37419:SF1">
    <property type="entry name" value="SERINE_THREONINE-PROTEIN KINASE TOXIN HIPA"/>
    <property type="match status" value="1"/>
</dbReference>
<dbReference type="RefSeq" id="WP_231059267.1">
    <property type="nucleotide sequence ID" value="NZ_JAJNOC010000005.1"/>
</dbReference>
<dbReference type="InterPro" id="IPR052028">
    <property type="entry name" value="HipA_Ser/Thr_kinase"/>
</dbReference>
<keyword evidence="2" id="KW-0808">Transferase</keyword>
<dbReference type="PANTHER" id="PTHR37419">
    <property type="entry name" value="SERINE/THREONINE-PROTEIN KINASE TOXIN HIPA"/>
    <property type="match status" value="1"/>
</dbReference>
<organism evidence="6 7">
    <name type="scientific">Massilia phyllostachyos</name>
    <dbReference type="NCBI Taxonomy" id="2898585"/>
    <lineage>
        <taxon>Bacteria</taxon>
        <taxon>Pseudomonadati</taxon>
        <taxon>Pseudomonadota</taxon>
        <taxon>Betaproteobacteria</taxon>
        <taxon>Burkholderiales</taxon>
        <taxon>Oxalobacteraceae</taxon>
        <taxon>Telluria group</taxon>
        <taxon>Massilia</taxon>
    </lineage>
</organism>
<evidence type="ECO:0000259" key="5">
    <source>
        <dbReference type="Pfam" id="PF13657"/>
    </source>
</evidence>
<feature type="domain" description="HipA-like C-terminal" evidence="4">
    <location>
        <begin position="151"/>
        <end position="386"/>
    </location>
</feature>
<evidence type="ECO:0000256" key="1">
    <source>
        <dbReference type="ARBA" id="ARBA00010164"/>
    </source>
</evidence>
<comment type="similarity">
    <text evidence="1">Belongs to the HipA Ser/Thr kinase family.</text>
</comment>
<protein>
    <submittedName>
        <fullName evidence="6">Type II toxin-antitoxin system HipA family toxin</fullName>
    </submittedName>
</protein>
<evidence type="ECO:0000256" key="3">
    <source>
        <dbReference type="ARBA" id="ARBA00022777"/>
    </source>
</evidence>
<comment type="caution">
    <text evidence="6">The sequence shown here is derived from an EMBL/GenBank/DDBJ whole genome shotgun (WGS) entry which is preliminary data.</text>
</comment>
<name>A0ABS8Q899_9BURK</name>
<keyword evidence="7" id="KW-1185">Reference proteome</keyword>
<evidence type="ECO:0000313" key="7">
    <source>
        <dbReference type="Proteomes" id="UP001179361"/>
    </source>
</evidence>
<dbReference type="InterPro" id="IPR017508">
    <property type="entry name" value="HipA_N1"/>
</dbReference>
<keyword evidence="3" id="KW-0418">Kinase</keyword>
<evidence type="ECO:0000313" key="6">
    <source>
        <dbReference type="EMBL" id="MCD2517980.1"/>
    </source>
</evidence>
<sequence>MAKSLPSALSVFGPDELMGTLYPSEPLSFRYSRGWLEKRDAQPLHPALPLSAELFDSPFVTAFFENLLPEGDQRTLISMREQVSTVFGLLSRVGGESAGSVVLLPEGEEPESPVYQPLTWEQVDALMHRDANPAEREAIEEAAKDLPTPRMSISGAQHKLLLYIDADGTPQRPMGSSPSTHILKPDIVRSDINIFASAVNETIMMLAASKCGLPTAAVAYQPVTRACLVERYDRRRMEDGTVRRIWQADFCQLLGKASDVKYEHDGGPGFAECFALLQRSAQPGVDQRQLLRWLFFNLYTGNNDSHAKNLSMIAVGRGMRLAPFYDLMCTRAYAGLGAHFAFSIAGESDPGKLTREHVVELAGQLGIGAKYLDKVADSMADAVDAAVPAAATEVMTRLGASERVLAQRIVDKVASITRRMRQRIVT</sequence>
<dbReference type="Pfam" id="PF07804">
    <property type="entry name" value="HipA_C"/>
    <property type="match status" value="1"/>
</dbReference>
<dbReference type="NCBIfam" id="TIGR03071">
    <property type="entry name" value="couple_hipA"/>
    <property type="match status" value="1"/>
</dbReference>
<proteinExistence type="inferred from homology"/>
<reference evidence="6" key="1">
    <citation type="submission" date="2021-11" db="EMBL/GenBank/DDBJ databases">
        <title>The complete genome of Massilia sp sp. G4R7.</title>
        <authorList>
            <person name="Liu L."/>
            <person name="Yue J."/>
            <person name="Yuan J."/>
            <person name="Yang F."/>
            <person name="Li L."/>
        </authorList>
    </citation>
    <scope>NUCLEOTIDE SEQUENCE</scope>
    <source>
        <strain evidence="6">G4R7</strain>
    </source>
</reference>